<keyword evidence="4 5" id="KW-0472">Membrane</keyword>
<reference evidence="9" key="2">
    <citation type="submission" date="2024-04" db="EMBL/GenBank/DDBJ databases">
        <authorList>
            <person name="Chen Y."/>
            <person name="Shah S."/>
            <person name="Dougan E. K."/>
            <person name="Thang M."/>
            <person name="Chan C."/>
        </authorList>
    </citation>
    <scope>NUCLEOTIDE SEQUENCE [LARGE SCALE GENOMIC DNA]</scope>
</reference>
<dbReference type="Proteomes" id="UP001152797">
    <property type="component" value="Unassembled WGS sequence"/>
</dbReference>
<comment type="subcellular location">
    <subcellularLocation>
        <location evidence="1">Membrane</location>
        <topology evidence="1">Multi-pass membrane protein</topology>
    </subcellularLocation>
</comment>
<dbReference type="Gene3D" id="2.40.50.140">
    <property type="entry name" value="Nucleic acid-binding proteins"/>
    <property type="match status" value="1"/>
</dbReference>
<dbReference type="GO" id="GO:0016747">
    <property type="term" value="F:acyltransferase activity, transferring groups other than amino-acyl groups"/>
    <property type="evidence" value="ECO:0007669"/>
    <property type="project" value="InterPro"/>
</dbReference>
<feature type="signal peptide" evidence="6">
    <location>
        <begin position="1"/>
        <end position="41"/>
    </location>
</feature>
<evidence type="ECO:0000259" key="7">
    <source>
        <dbReference type="PROSITE" id="PS51186"/>
    </source>
</evidence>
<dbReference type="InterPro" id="IPR012340">
    <property type="entry name" value="NA-bd_OB-fold"/>
</dbReference>
<name>A0A9P1BG07_9DINO</name>
<dbReference type="InterPro" id="IPR000182">
    <property type="entry name" value="GNAT_dom"/>
</dbReference>
<dbReference type="InterPro" id="IPR002810">
    <property type="entry name" value="NfeD-like_C"/>
</dbReference>
<dbReference type="PANTHER" id="PTHR33507:SF3">
    <property type="entry name" value="INNER MEMBRANE PROTEIN YBBJ"/>
    <property type="match status" value="1"/>
</dbReference>
<accession>A0A9P1BG07</accession>
<evidence type="ECO:0000256" key="4">
    <source>
        <dbReference type="ARBA" id="ARBA00023136"/>
    </source>
</evidence>
<dbReference type="CDD" id="cd04301">
    <property type="entry name" value="NAT_SF"/>
    <property type="match status" value="1"/>
</dbReference>
<dbReference type="EMBL" id="CAMXCT010000001">
    <property type="protein sequence ID" value="CAI3971828.1"/>
    <property type="molecule type" value="Genomic_DNA"/>
</dbReference>
<feature type="transmembrane region" description="Helical" evidence="5">
    <location>
        <begin position="714"/>
        <end position="737"/>
    </location>
</feature>
<feature type="domain" description="N-acetyltransferase" evidence="7">
    <location>
        <begin position="1004"/>
        <end position="1085"/>
    </location>
</feature>
<feature type="transmembrane region" description="Helical" evidence="5">
    <location>
        <begin position="564"/>
        <end position="584"/>
    </location>
</feature>
<feature type="transmembrane region" description="Helical" evidence="5">
    <location>
        <begin position="743"/>
        <end position="765"/>
    </location>
</feature>
<evidence type="ECO:0000313" key="8">
    <source>
        <dbReference type="EMBL" id="CAI3971828.1"/>
    </source>
</evidence>
<proteinExistence type="predicted"/>
<evidence type="ECO:0000313" key="10">
    <source>
        <dbReference type="EMBL" id="CAL4759140.1"/>
    </source>
</evidence>
<dbReference type="GO" id="GO:0016020">
    <property type="term" value="C:membrane"/>
    <property type="evidence" value="ECO:0007669"/>
    <property type="project" value="UniProtKB-SubCell"/>
</dbReference>
<feature type="chain" id="PRO_5043269409" evidence="6">
    <location>
        <begin position="42"/>
        <end position="1091"/>
    </location>
</feature>
<dbReference type="Gene3D" id="3.40.630.30">
    <property type="match status" value="1"/>
</dbReference>
<dbReference type="OrthoDB" id="410198at2759"/>
<dbReference type="EMBL" id="CAMXCT030000001">
    <property type="protein sequence ID" value="CAL4759140.1"/>
    <property type="molecule type" value="Genomic_DNA"/>
</dbReference>
<evidence type="ECO:0000313" key="11">
    <source>
        <dbReference type="Proteomes" id="UP001152797"/>
    </source>
</evidence>
<dbReference type="PANTHER" id="PTHR33507">
    <property type="entry name" value="INNER MEMBRANE PROTEIN YBBJ"/>
    <property type="match status" value="1"/>
</dbReference>
<keyword evidence="3 5" id="KW-1133">Transmembrane helix</keyword>
<dbReference type="Pfam" id="PF13508">
    <property type="entry name" value="Acetyltransf_7"/>
    <property type="match status" value="1"/>
</dbReference>
<gene>
    <name evidence="8" type="ORF">C1SCF055_LOCUS418</name>
</gene>
<protein>
    <submittedName>
        <fullName evidence="10">Membrane protein NfeD1b</fullName>
    </submittedName>
</protein>
<dbReference type="Pfam" id="PF24961">
    <property type="entry name" value="NfeD_membrane"/>
    <property type="match status" value="1"/>
</dbReference>
<feature type="transmembrane region" description="Helical" evidence="5">
    <location>
        <begin position="625"/>
        <end position="644"/>
    </location>
</feature>
<comment type="caution">
    <text evidence="8">The sequence shown here is derived from an EMBL/GenBank/DDBJ whole genome shotgun (WGS) entry which is preliminary data.</text>
</comment>
<keyword evidence="2 5" id="KW-0812">Transmembrane</keyword>
<keyword evidence="6" id="KW-0732">Signal</keyword>
<keyword evidence="11" id="KW-1185">Reference proteome</keyword>
<feature type="transmembrane region" description="Helical" evidence="5">
    <location>
        <begin position="591"/>
        <end position="613"/>
    </location>
</feature>
<evidence type="ECO:0000256" key="6">
    <source>
        <dbReference type="SAM" id="SignalP"/>
    </source>
</evidence>
<evidence type="ECO:0000313" key="9">
    <source>
        <dbReference type="EMBL" id="CAL1125203.1"/>
    </source>
</evidence>
<evidence type="ECO:0000256" key="2">
    <source>
        <dbReference type="ARBA" id="ARBA00022692"/>
    </source>
</evidence>
<dbReference type="InterPro" id="IPR056739">
    <property type="entry name" value="NfeD_membrane"/>
</dbReference>
<dbReference type="SUPFAM" id="SSF55729">
    <property type="entry name" value="Acyl-CoA N-acyltransferases (Nat)"/>
    <property type="match status" value="1"/>
</dbReference>
<dbReference type="InterPro" id="IPR029045">
    <property type="entry name" value="ClpP/crotonase-like_dom_sf"/>
</dbReference>
<evidence type="ECO:0000256" key="1">
    <source>
        <dbReference type="ARBA" id="ARBA00004141"/>
    </source>
</evidence>
<dbReference type="EMBL" id="CAMXCT020000001">
    <property type="protein sequence ID" value="CAL1125203.1"/>
    <property type="molecule type" value="Genomic_DNA"/>
</dbReference>
<dbReference type="Gene3D" id="3.90.226.10">
    <property type="entry name" value="2-enoyl-CoA Hydratase, Chain A, domain 1"/>
    <property type="match status" value="1"/>
</dbReference>
<dbReference type="InterPro" id="IPR016181">
    <property type="entry name" value="Acyl_CoA_acyltransferase"/>
</dbReference>
<organism evidence="8">
    <name type="scientific">Cladocopium goreaui</name>
    <dbReference type="NCBI Taxonomy" id="2562237"/>
    <lineage>
        <taxon>Eukaryota</taxon>
        <taxon>Sar</taxon>
        <taxon>Alveolata</taxon>
        <taxon>Dinophyceae</taxon>
        <taxon>Suessiales</taxon>
        <taxon>Symbiodiniaceae</taxon>
        <taxon>Cladocopium</taxon>
    </lineage>
</organism>
<evidence type="ECO:0000256" key="3">
    <source>
        <dbReference type="ARBA" id="ARBA00022989"/>
    </source>
</evidence>
<feature type="transmembrane region" description="Helical" evidence="5">
    <location>
        <begin position="540"/>
        <end position="558"/>
    </location>
</feature>
<sequence>MALWPPVSQLFRNRSGGYSCGRFLATLFALTVVLAPFSVLGDAPPPEAGEDGETPYVGRVVTVAAPITDQVEKRVRRIVGQVIDEAKRDPRRPWPVIIFEFQPGASDLGKAFDFAEYLTSGALAGATTVAYIPEPLAGNVVLPIIACDEIVMHPEASFGDAGRDIRTIGNSERTMYRDIAERRKTIPKAVALGLLDPNLEVLVVETEVSREFVLASDLEELRANKAIQSEEVLFPAGEVHVLSANQARQLGFVKLLADDVVEVTKAWGLPRESLEQDPSFGGSWRAIRVPIEGPITAAQIEQIRRMIDDSIRSRDVNFICLSIDSPGGSPTDSMALANYLAALDPSQQRTVAYIAGEARADASFFVVACDQVVMEAGSTIGGPGAFQIEDEEEIRLTAESLQEIAKRKFRSPALAAALVDPSIEVFRYRRLTDGAIEYFTPEQVAELGDAKEWEQGQRVKAPGEVLRLDASEAVDVGLATHEVEDFQAFKQLYSLENDPELVEPGWAHFLIDALRTPSVAWFLLVIGGAALYAEIQAPGIGIGAFIGVVCFLLFFWAMHLGGTAGWLEVILFVTGIVCIVLEVFVLPGFGIFGLGGGMLVLSSLLLASQTFVIPRNTYQVEQLQHSMLMVAGAGVGIIVSIMVLRRFLPHTPFFNQLIQAPPTDEELTDISERESLAHFDELIGQRGRTTTQLTPSGKARFGGQIVDVLCDGEVISAGLLGVVAFGALVAALVMAFLAGPGTFIIFSLVTVILIPLGIAMALKMWPHTPIGRRLMLAAPTSEDVMPSSSRKSELHELVGKVVEAKCDMLPGGAVEYEGRTIDAVSEGMAIDAGQQVRVVRAEGNHVVVRPVDDDEPQAGQNQRTSTHPKLPAERWESLHEDYGLTTASAIERLSKAEFHQARTVLGRAFLEYPLMQYAVSDTAARLRGTTSLYGAILSDSLQHGEVFVAGGVSAVACWLPPGTGMPGLARQIRAGLLALPFRFGVRGMRRLLDYDKIAAELHHRYAPEPHWYLASIGVDPDRQRQGLGSRLLEPHLARADREGLACYLDTHRESNVWLYQRHGFQVMWEGTAPGHPVKVWSMYREPQPQAG</sequence>
<reference evidence="8" key="1">
    <citation type="submission" date="2022-10" db="EMBL/GenBank/DDBJ databases">
        <authorList>
            <person name="Chen Y."/>
            <person name="Dougan E. K."/>
            <person name="Chan C."/>
            <person name="Rhodes N."/>
            <person name="Thang M."/>
        </authorList>
    </citation>
    <scope>NUCLEOTIDE SEQUENCE</scope>
</reference>
<dbReference type="PROSITE" id="PS51186">
    <property type="entry name" value="GNAT"/>
    <property type="match status" value="1"/>
</dbReference>
<dbReference type="AlphaFoldDB" id="A0A9P1BG07"/>
<dbReference type="Pfam" id="PF01957">
    <property type="entry name" value="NfeD"/>
    <property type="match status" value="1"/>
</dbReference>
<dbReference type="SUPFAM" id="SSF52096">
    <property type="entry name" value="ClpP/crotonase"/>
    <property type="match status" value="1"/>
</dbReference>
<evidence type="ECO:0000256" key="5">
    <source>
        <dbReference type="SAM" id="Phobius"/>
    </source>
</evidence>
<dbReference type="InterPro" id="IPR052165">
    <property type="entry name" value="Membrane_assoc_protease"/>
</dbReference>